<dbReference type="PIRSF" id="PIRSF000446">
    <property type="entry name" value="Mct"/>
    <property type="match status" value="1"/>
</dbReference>
<feature type="active site" evidence="5">
    <location>
        <position position="89"/>
    </location>
</feature>
<evidence type="ECO:0000313" key="7">
    <source>
        <dbReference type="EMBL" id="RQH36355.1"/>
    </source>
</evidence>
<keyword evidence="2 4" id="KW-0012">Acyltransferase</keyword>
<dbReference type="Gene3D" id="3.40.366.10">
    <property type="entry name" value="Malonyl-Coenzyme A Acyl Carrier Protein, domain 2"/>
    <property type="match status" value="1"/>
</dbReference>
<accession>A0A3N6RCP3</accession>
<evidence type="ECO:0000256" key="3">
    <source>
        <dbReference type="ARBA" id="ARBA00048462"/>
    </source>
</evidence>
<dbReference type="GO" id="GO:0005829">
    <property type="term" value="C:cytosol"/>
    <property type="evidence" value="ECO:0007669"/>
    <property type="project" value="TreeGrafter"/>
</dbReference>
<keyword evidence="1 4" id="KW-0808">Transferase</keyword>
<evidence type="ECO:0000259" key="6">
    <source>
        <dbReference type="SMART" id="SM00827"/>
    </source>
</evidence>
<dbReference type="EC" id="2.3.1.39" evidence="4"/>
<dbReference type="Proteomes" id="UP000269154">
    <property type="component" value="Unassembled WGS sequence"/>
</dbReference>
<dbReference type="SUPFAM" id="SSF52151">
    <property type="entry name" value="FabD/lysophospholipase-like"/>
    <property type="match status" value="1"/>
</dbReference>
<sequence length="297" mass="32759">MTKTAWVFPGQGSQKIGMGIDLLDLSSAKAKFEQAHEILGWSITEICKTQEEKLSQTLYTQPCLYVVESLLADEMLANSFQPDIVAGHSLGEYVALYVAGVFNFETGLTLVKKRAEFMNNATGGQMAALMGFDQKQLEEELQQTADVVLANDNNSAQVVISGTPEAVETLLSKIKVKRVVKLNVSGAFHSHLMESASTEFQQILESVKFADAKIPIISNFEPIATTDAVTIKQRLDRQMTNGVRWRETSLQMQKEEVEKVIEIGPGKVLTGIIKRTCPDFKLANVSSLKDIKVKVES</sequence>
<evidence type="ECO:0000256" key="5">
    <source>
        <dbReference type="PIRSR" id="PIRSR000446-1"/>
    </source>
</evidence>
<dbReference type="InterPro" id="IPR050858">
    <property type="entry name" value="Mal-CoA-ACP_Trans/PKS_FabD"/>
</dbReference>
<dbReference type="InterPro" id="IPR016036">
    <property type="entry name" value="Malonyl_transacylase_ACP-bd"/>
</dbReference>
<name>A0A3N6RCP3_9CYAN</name>
<evidence type="ECO:0000256" key="2">
    <source>
        <dbReference type="ARBA" id="ARBA00023315"/>
    </source>
</evidence>
<dbReference type="OrthoDB" id="9805460at2"/>
<dbReference type="SMART" id="SM00827">
    <property type="entry name" value="PKS_AT"/>
    <property type="match status" value="1"/>
</dbReference>
<dbReference type="GO" id="GO:0006633">
    <property type="term" value="P:fatty acid biosynthetic process"/>
    <property type="evidence" value="ECO:0007669"/>
    <property type="project" value="TreeGrafter"/>
</dbReference>
<evidence type="ECO:0000256" key="1">
    <source>
        <dbReference type="ARBA" id="ARBA00022679"/>
    </source>
</evidence>
<comment type="caution">
    <text evidence="7">The sequence shown here is derived from an EMBL/GenBank/DDBJ whole genome shotgun (WGS) entry which is preliminary data.</text>
</comment>
<dbReference type="RefSeq" id="WP_124146514.1">
    <property type="nucleotide sequence ID" value="NZ_CAWOKI010000165.1"/>
</dbReference>
<dbReference type="PANTHER" id="PTHR42681:SF1">
    <property type="entry name" value="MALONYL-COA-ACYL CARRIER PROTEIN TRANSACYLASE, MITOCHONDRIAL"/>
    <property type="match status" value="1"/>
</dbReference>
<reference evidence="7 8" key="1">
    <citation type="journal article" date="2018" name="ACS Chem. Biol.">
        <title>Ketoreductase domain dysfunction expands chemodiversity: malyngamide biosynthesis in the cyanobacterium Okeania hirsuta.</title>
        <authorList>
            <person name="Moss N.A."/>
            <person name="Leao T."/>
            <person name="Rankin M."/>
            <person name="McCullough T.M."/>
            <person name="Qu P."/>
            <person name="Korobeynikov A."/>
            <person name="Smith J.L."/>
            <person name="Gerwick L."/>
            <person name="Gerwick W.H."/>
        </authorList>
    </citation>
    <scope>NUCLEOTIDE SEQUENCE [LARGE SCALE GENOMIC DNA]</scope>
    <source>
        <strain evidence="7 8">PAB10Feb10-1</strain>
    </source>
</reference>
<evidence type="ECO:0000313" key="8">
    <source>
        <dbReference type="Proteomes" id="UP000269154"/>
    </source>
</evidence>
<dbReference type="InterPro" id="IPR024925">
    <property type="entry name" value="Malonyl_CoA-ACP_transAc"/>
</dbReference>
<protein>
    <recommendedName>
        <fullName evidence="4">Malonyl CoA-acyl carrier protein transacylase</fullName>
        <ecNumber evidence="4">2.3.1.39</ecNumber>
    </recommendedName>
</protein>
<dbReference type="NCBIfam" id="TIGR00128">
    <property type="entry name" value="fabD"/>
    <property type="match status" value="1"/>
</dbReference>
<gene>
    <name evidence="7" type="primary">fabD</name>
    <name evidence="7" type="ORF">D5R40_19330</name>
</gene>
<dbReference type="EMBL" id="RCBY01000118">
    <property type="protein sequence ID" value="RQH36355.1"/>
    <property type="molecule type" value="Genomic_DNA"/>
</dbReference>
<organism evidence="7 8">
    <name type="scientific">Okeania hirsuta</name>
    <dbReference type="NCBI Taxonomy" id="1458930"/>
    <lineage>
        <taxon>Bacteria</taxon>
        <taxon>Bacillati</taxon>
        <taxon>Cyanobacteriota</taxon>
        <taxon>Cyanophyceae</taxon>
        <taxon>Oscillatoriophycideae</taxon>
        <taxon>Oscillatoriales</taxon>
        <taxon>Microcoleaceae</taxon>
        <taxon>Okeania</taxon>
    </lineage>
</organism>
<dbReference type="GO" id="GO:0004314">
    <property type="term" value="F:[acyl-carrier-protein] S-malonyltransferase activity"/>
    <property type="evidence" value="ECO:0007669"/>
    <property type="project" value="UniProtKB-EC"/>
</dbReference>
<feature type="domain" description="Malonyl-CoA:ACP transacylase (MAT)" evidence="6">
    <location>
        <begin position="7"/>
        <end position="290"/>
    </location>
</feature>
<dbReference type="PANTHER" id="PTHR42681">
    <property type="entry name" value="MALONYL-COA-ACYL CARRIER PROTEIN TRANSACYLASE, MITOCHONDRIAL"/>
    <property type="match status" value="1"/>
</dbReference>
<dbReference type="Pfam" id="PF00698">
    <property type="entry name" value="Acyl_transf_1"/>
    <property type="match status" value="1"/>
</dbReference>
<dbReference type="Gene3D" id="3.30.70.250">
    <property type="entry name" value="Malonyl-CoA ACP transacylase, ACP-binding"/>
    <property type="match status" value="1"/>
</dbReference>
<dbReference type="InterPro" id="IPR004410">
    <property type="entry name" value="Malonyl_CoA-ACP_transAc_FabD"/>
</dbReference>
<dbReference type="SUPFAM" id="SSF55048">
    <property type="entry name" value="Probable ACP-binding domain of malonyl-CoA ACP transacylase"/>
    <property type="match status" value="1"/>
</dbReference>
<evidence type="ECO:0000256" key="4">
    <source>
        <dbReference type="PIRNR" id="PIRNR000446"/>
    </source>
</evidence>
<proteinExistence type="inferred from homology"/>
<keyword evidence="8" id="KW-1185">Reference proteome</keyword>
<dbReference type="InterPro" id="IPR014043">
    <property type="entry name" value="Acyl_transferase_dom"/>
</dbReference>
<dbReference type="InterPro" id="IPR001227">
    <property type="entry name" value="Ac_transferase_dom_sf"/>
</dbReference>
<dbReference type="InterPro" id="IPR016035">
    <property type="entry name" value="Acyl_Trfase/lysoPLipase"/>
</dbReference>
<feature type="active site" evidence="5">
    <location>
        <position position="189"/>
    </location>
</feature>
<comment type="similarity">
    <text evidence="4">Belongs to the fabD family.</text>
</comment>
<dbReference type="AlphaFoldDB" id="A0A3N6RCP3"/>
<comment type="catalytic activity">
    <reaction evidence="3 4">
        <text>holo-[ACP] + malonyl-CoA = malonyl-[ACP] + CoA</text>
        <dbReference type="Rhea" id="RHEA:41792"/>
        <dbReference type="Rhea" id="RHEA-COMP:9623"/>
        <dbReference type="Rhea" id="RHEA-COMP:9685"/>
        <dbReference type="ChEBI" id="CHEBI:57287"/>
        <dbReference type="ChEBI" id="CHEBI:57384"/>
        <dbReference type="ChEBI" id="CHEBI:64479"/>
        <dbReference type="ChEBI" id="CHEBI:78449"/>
        <dbReference type="EC" id="2.3.1.39"/>
    </reaction>
</comment>